<evidence type="ECO:0000256" key="1">
    <source>
        <dbReference type="ARBA" id="ARBA00004651"/>
    </source>
</evidence>
<evidence type="ECO:0000256" key="2">
    <source>
        <dbReference type="ARBA" id="ARBA00022475"/>
    </source>
</evidence>
<feature type="transmembrane region" description="Helical" evidence="7">
    <location>
        <begin position="380"/>
        <end position="402"/>
    </location>
</feature>
<evidence type="ECO:0000256" key="6">
    <source>
        <dbReference type="ARBA" id="ARBA00034125"/>
    </source>
</evidence>
<keyword evidence="5 7" id="KW-0472">Membrane</keyword>
<dbReference type="PATRIC" id="fig|39777.7.peg.1792"/>
<feature type="transmembrane region" description="Helical" evidence="7">
    <location>
        <begin position="274"/>
        <end position="292"/>
    </location>
</feature>
<dbReference type="STRING" id="39777.B7L28_05770"/>
<evidence type="ECO:0000256" key="7">
    <source>
        <dbReference type="SAM" id="Phobius"/>
    </source>
</evidence>
<feature type="transmembrane region" description="Helical" evidence="7">
    <location>
        <begin position="349"/>
        <end position="374"/>
    </location>
</feature>
<proteinExistence type="inferred from homology"/>
<dbReference type="AlphaFoldDB" id="A0A133S1C8"/>
<dbReference type="GO" id="GO:0022857">
    <property type="term" value="F:transmembrane transporter activity"/>
    <property type="evidence" value="ECO:0007669"/>
    <property type="project" value="InterPro"/>
</dbReference>
<keyword evidence="4 7" id="KW-1133">Transmembrane helix</keyword>
<feature type="transmembrane region" description="Helical" evidence="7">
    <location>
        <begin position="120"/>
        <end position="139"/>
    </location>
</feature>
<feature type="transmembrane region" description="Helical" evidence="7">
    <location>
        <begin position="229"/>
        <end position="254"/>
    </location>
</feature>
<reference evidence="10 11" key="1">
    <citation type="submission" date="2016-01" db="EMBL/GenBank/DDBJ databases">
        <authorList>
            <person name="Oliw E.H."/>
        </authorList>
    </citation>
    <scope>NUCLEOTIDE SEQUENCE [LARGE SCALE GENOMIC DNA]</scope>
    <source>
        <strain evidence="10 11">CMW7756B</strain>
    </source>
</reference>
<evidence type="ECO:0008006" key="12">
    <source>
        <dbReference type="Google" id="ProtNLM"/>
    </source>
</evidence>
<protein>
    <recommendedName>
        <fullName evidence="12">Threonine/serine exporter family protein</fullName>
    </recommendedName>
</protein>
<feature type="transmembrane region" description="Helical" evidence="7">
    <location>
        <begin position="323"/>
        <end position="342"/>
    </location>
</feature>
<feature type="transmembrane region" description="Helical" evidence="7">
    <location>
        <begin position="145"/>
        <end position="162"/>
    </location>
</feature>
<gene>
    <name evidence="10" type="ORF">HMPREF3233_01829</name>
</gene>
<dbReference type="Proteomes" id="UP000070226">
    <property type="component" value="Unassembled WGS sequence"/>
</dbReference>
<dbReference type="InterPro" id="IPR050539">
    <property type="entry name" value="ThrE_Dicarb/AminoAcid_Exp"/>
</dbReference>
<feature type="transmembrane region" description="Helical" evidence="7">
    <location>
        <begin position="169"/>
        <end position="190"/>
    </location>
</feature>
<accession>A0A133S1C8</accession>
<dbReference type="GO" id="GO:0015744">
    <property type="term" value="P:succinate transport"/>
    <property type="evidence" value="ECO:0007669"/>
    <property type="project" value="TreeGrafter"/>
</dbReference>
<name>A0A133S1C8_9FIRM</name>
<evidence type="ECO:0000256" key="3">
    <source>
        <dbReference type="ARBA" id="ARBA00022692"/>
    </source>
</evidence>
<sequence>MNNEEIMTGVELEIILKAGKILLSSGAEISRTEDTMNYIARAMNFKNLEAYVSNRGIFATAKKADGTEITRICNVPEVDINLSKIESVNALSRRITQKNITIEEIESELNQIDTMSDYSFFWRLVAYTLGASGFSYAIGSSITDSIIAGIIGLILGVYMCTIKRILSSDVLITILGSILIALLGNLFIHFELGSNLSVILLGAMIDIVPGVPFVNAIREYSQNNYNTGITLMMGALLTCISMAVGVAVVQSLLFNTQMIPLYTSNLDTNSLTSMFMRSIMAGIGTTAFAILFRVAKQHFIDCTILGFISWFLFLTLSSLQSNVMLSIFISGFIIAIASRILAVKRKCPAIVFLMTSLFPLLPGLSFYRSIYYMLMGQETIAISFAKESFLIAFTIAISIVIVKHIKPPRIKKHTYK</sequence>
<evidence type="ECO:0000259" key="8">
    <source>
        <dbReference type="Pfam" id="PF06738"/>
    </source>
</evidence>
<dbReference type="InterPro" id="IPR010619">
    <property type="entry name" value="ThrE-like_N"/>
</dbReference>
<organism evidence="10">
    <name type="scientific">Veillonella atypica</name>
    <dbReference type="NCBI Taxonomy" id="39777"/>
    <lineage>
        <taxon>Bacteria</taxon>
        <taxon>Bacillati</taxon>
        <taxon>Bacillota</taxon>
        <taxon>Negativicutes</taxon>
        <taxon>Veillonellales</taxon>
        <taxon>Veillonellaceae</taxon>
        <taxon>Veillonella</taxon>
    </lineage>
</organism>
<evidence type="ECO:0000256" key="4">
    <source>
        <dbReference type="ARBA" id="ARBA00022989"/>
    </source>
</evidence>
<dbReference type="EMBL" id="LRQT01000097">
    <property type="protein sequence ID" value="KXA62165.1"/>
    <property type="molecule type" value="Genomic_DNA"/>
</dbReference>
<feature type="transmembrane region" description="Helical" evidence="7">
    <location>
        <begin position="299"/>
        <end position="317"/>
    </location>
</feature>
<dbReference type="InterPro" id="IPR024528">
    <property type="entry name" value="ThrE_2"/>
</dbReference>
<evidence type="ECO:0000259" key="9">
    <source>
        <dbReference type="Pfam" id="PF12821"/>
    </source>
</evidence>
<comment type="subcellular location">
    <subcellularLocation>
        <location evidence="1">Cell membrane</location>
        <topology evidence="1">Multi-pass membrane protein</topology>
    </subcellularLocation>
</comment>
<dbReference type="Pfam" id="PF06738">
    <property type="entry name" value="ThrE"/>
    <property type="match status" value="1"/>
</dbReference>
<dbReference type="GO" id="GO:0005886">
    <property type="term" value="C:plasma membrane"/>
    <property type="evidence" value="ECO:0007669"/>
    <property type="project" value="UniProtKB-SubCell"/>
</dbReference>
<evidence type="ECO:0000313" key="10">
    <source>
        <dbReference type="EMBL" id="KXA62165.1"/>
    </source>
</evidence>
<dbReference type="PANTHER" id="PTHR34390:SF2">
    <property type="entry name" value="SUCCINATE TRANSPORTER SUBUNIT YJJP-RELATED"/>
    <property type="match status" value="1"/>
</dbReference>
<dbReference type="Pfam" id="PF12821">
    <property type="entry name" value="ThrE_2"/>
    <property type="match status" value="1"/>
</dbReference>
<comment type="similarity">
    <text evidence="6">Belongs to the ThrE exporter (TC 2.A.79) family.</text>
</comment>
<feature type="domain" description="Threonine/Serine exporter ThrE" evidence="9">
    <location>
        <begin position="279"/>
        <end position="404"/>
    </location>
</feature>
<dbReference type="PANTHER" id="PTHR34390">
    <property type="entry name" value="UPF0442 PROTEIN YJJB-RELATED"/>
    <property type="match status" value="1"/>
</dbReference>
<keyword evidence="2" id="KW-1003">Cell membrane</keyword>
<comment type="caution">
    <text evidence="10">The sequence shown here is derived from an EMBL/GenBank/DDBJ whole genome shotgun (WGS) entry which is preliminary data.</text>
</comment>
<feature type="transmembrane region" description="Helical" evidence="7">
    <location>
        <begin position="196"/>
        <end position="217"/>
    </location>
</feature>
<evidence type="ECO:0000256" key="5">
    <source>
        <dbReference type="ARBA" id="ARBA00023136"/>
    </source>
</evidence>
<evidence type="ECO:0000313" key="11">
    <source>
        <dbReference type="Proteomes" id="UP000070226"/>
    </source>
</evidence>
<feature type="domain" description="Threonine/serine exporter-like N-terminal" evidence="8">
    <location>
        <begin position="14"/>
        <end position="252"/>
    </location>
</feature>
<keyword evidence="3 7" id="KW-0812">Transmembrane</keyword>